<evidence type="ECO:0000313" key="1">
    <source>
        <dbReference type="EMBL" id="KAF7818153.1"/>
    </source>
</evidence>
<sequence>MVLLSQIPSRLGFEEMSMG</sequence>
<dbReference type="Proteomes" id="UP000634136">
    <property type="component" value="Unassembled WGS sequence"/>
</dbReference>
<proteinExistence type="predicted"/>
<reference evidence="1" key="1">
    <citation type="submission" date="2020-09" db="EMBL/GenBank/DDBJ databases">
        <title>Genome-Enabled Discovery of Anthraquinone Biosynthesis in Senna tora.</title>
        <authorList>
            <person name="Kang S.-H."/>
            <person name="Pandey R.P."/>
            <person name="Lee C.-M."/>
            <person name="Sim J.-S."/>
            <person name="Jeong J.-T."/>
            <person name="Choi B.-S."/>
            <person name="Jung M."/>
            <person name="Ginzburg D."/>
            <person name="Zhao K."/>
            <person name="Won S.Y."/>
            <person name="Oh T.-J."/>
            <person name="Yu Y."/>
            <person name="Kim N.-H."/>
            <person name="Lee O.R."/>
            <person name="Lee T.-H."/>
            <person name="Bashyal P."/>
            <person name="Kim T.-S."/>
            <person name="Lee W.-H."/>
            <person name="Kawkins C."/>
            <person name="Kim C.-K."/>
            <person name="Kim J.S."/>
            <person name="Ahn B.O."/>
            <person name="Rhee S.Y."/>
            <person name="Sohng J.K."/>
        </authorList>
    </citation>
    <scope>NUCLEOTIDE SEQUENCE</scope>
    <source>
        <tissue evidence="1">Leaf</tissue>
    </source>
</reference>
<comment type="caution">
    <text evidence="1">The sequence shown here is derived from an EMBL/GenBank/DDBJ whole genome shotgun (WGS) entry which is preliminary data.</text>
</comment>
<keyword evidence="2" id="KW-1185">Reference proteome</keyword>
<dbReference type="EMBL" id="JAAIUW010000008">
    <property type="protein sequence ID" value="KAF7818153.1"/>
    <property type="molecule type" value="Genomic_DNA"/>
</dbReference>
<name>A0A834T9G1_9FABA</name>
<evidence type="ECO:0000313" key="2">
    <source>
        <dbReference type="Proteomes" id="UP000634136"/>
    </source>
</evidence>
<dbReference type="AlphaFoldDB" id="A0A834T9G1"/>
<organism evidence="1 2">
    <name type="scientific">Senna tora</name>
    <dbReference type="NCBI Taxonomy" id="362788"/>
    <lineage>
        <taxon>Eukaryota</taxon>
        <taxon>Viridiplantae</taxon>
        <taxon>Streptophyta</taxon>
        <taxon>Embryophyta</taxon>
        <taxon>Tracheophyta</taxon>
        <taxon>Spermatophyta</taxon>
        <taxon>Magnoliopsida</taxon>
        <taxon>eudicotyledons</taxon>
        <taxon>Gunneridae</taxon>
        <taxon>Pentapetalae</taxon>
        <taxon>rosids</taxon>
        <taxon>fabids</taxon>
        <taxon>Fabales</taxon>
        <taxon>Fabaceae</taxon>
        <taxon>Caesalpinioideae</taxon>
        <taxon>Cassia clade</taxon>
        <taxon>Senna</taxon>
    </lineage>
</organism>
<accession>A0A834T9G1</accession>
<protein>
    <submittedName>
        <fullName evidence="1">Uncharacterized protein</fullName>
    </submittedName>
</protein>
<gene>
    <name evidence="1" type="ORF">G2W53_023608</name>
</gene>